<keyword evidence="3" id="KW-1185">Reference proteome</keyword>
<evidence type="ECO:0000313" key="2">
    <source>
        <dbReference type="EMBL" id="KRY05032.1"/>
    </source>
</evidence>
<evidence type="ECO:0000313" key="3">
    <source>
        <dbReference type="Proteomes" id="UP000054783"/>
    </source>
</evidence>
<organism evidence="2 3">
    <name type="scientific">Trichinella patagoniensis</name>
    <dbReference type="NCBI Taxonomy" id="990121"/>
    <lineage>
        <taxon>Eukaryota</taxon>
        <taxon>Metazoa</taxon>
        <taxon>Ecdysozoa</taxon>
        <taxon>Nematoda</taxon>
        <taxon>Enoplea</taxon>
        <taxon>Dorylaimia</taxon>
        <taxon>Trichinellida</taxon>
        <taxon>Trichinellidae</taxon>
        <taxon>Trichinella</taxon>
    </lineage>
</organism>
<sequence>MTYGFAALYFGCNSQLTIGVRTECLLGVLILLFSAAFRLLQRADFAISAGSRWRTINHSTCYSEWNKNAL</sequence>
<dbReference type="AlphaFoldDB" id="A0A0V0YY32"/>
<keyword evidence="1" id="KW-1133">Transmembrane helix</keyword>
<evidence type="ECO:0000256" key="1">
    <source>
        <dbReference type="SAM" id="Phobius"/>
    </source>
</evidence>
<reference evidence="2 3" key="1">
    <citation type="submission" date="2015-01" db="EMBL/GenBank/DDBJ databases">
        <title>Evolution of Trichinella species and genotypes.</title>
        <authorList>
            <person name="Korhonen P.K."/>
            <person name="Edoardo P."/>
            <person name="Giuseppe L.R."/>
            <person name="Gasser R.B."/>
        </authorList>
    </citation>
    <scope>NUCLEOTIDE SEQUENCE [LARGE SCALE GENOMIC DNA]</scope>
    <source>
        <strain evidence="2">ISS2496</strain>
    </source>
</reference>
<accession>A0A0V0YY32</accession>
<dbReference type="Proteomes" id="UP000054783">
    <property type="component" value="Unassembled WGS sequence"/>
</dbReference>
<keyword evidence="1" id="KW-0472">Membrane</keyword>
<comment type="caution">
    <text evidence="2">The sequence shown here is derived from an EMBL/GenBank/DDBJ whole genome shotgun (WGS) entry which is preliminary data.</text>
</comment>
<name>A0A0V0YY32_9BILA</name>
<dbReference type="OrthoDB" id="10379304at2759"/>
<feature type="transmembrane region" description="Helical" evidence="1">
    <location>
        <begin position="20"/>
        <end position="40"/>
    </location>
</feature>
<gene>
    <name evidence="2" type="ORF">T12_13336</name>
</gene>
<keyword evidence="1" id="KW-0812">Transmembrane</keyword>
<dbReference type="EMBL" id="JYDQ01001554">
    <property type="protein sequence ID" value="KRY05032.1"/>
    <property type="molecule type" value="Genomic_DNA"/>
</dbReference>
<protein>
    <submittedName>
        <fullName evidence="2">Uncharacterized protein</fullName>
    </submittedName>
</protein>
<proteinExistence type="predicted"/>